<proteinExistence type="predicted"/>
<gene>
    <name evidence="2" type="ORF">ACFQJ6_23095</name>
</gene>
<evidence type="ECO:0000313" key="2">
    <source>
        <dbReference type="EMBL" id="MFC7082533.1"/>
    </source>
</evidence>
<sequence length="92" mass="9892">MDGPDLLLSENCFLSGGFILKIDIDWICEYKLALSPNSAILGKYAGNILSILEFYHDLLGISEDLLPKVATDSADDSSKSQVSSELGVGNLL</sequence>
<reference evidence="2 3" key="1">
    <citation type="journal article" date="2019" name="Int. J. Syst. Evol. Microbiol.">
        <title>The Global Catalogue of Microorganisms (GCM) 10K type strain sequencing project: providing services to taxonomists for standard genome sequencing and annotation.</title>
        <authorList>
            <consortium name="The Broad Institute Genomics Platform"/>
            <consortium name="The Broad Institute Genome Sequencing Center for Infectious Disease"/>
            <person name="Wu L."/>
            <person name="Ma J."/>
        </authorList>
    </citation>
    <scope>NUCLEOTIDE SEQUENCE [LARGE SCALE GENOMIC DNA]</scope>
    <source>
        <strain evidence="2 3">DT72</strain>
    </source>
</reference>
<name>A0ABD5WQS9_9EURY</name>
<evidence type="ECO:0000313" key="3">
    <source>
        <dbReference type="Proteomes" id="UP001596407"/>
    </source>
</evidence>
<dbReference type="EMBL" id="JBHSZH010000005">
    <property type="protein sequence ID" value="MFC7082533.1"/>
    <property type="molecule type" value="Genomic_DNA"/>
</dbReference>
<dbReference type="AlphaFoldDB" id="A0ABD5WQS9"/>
<accession>A0ABD5WQS9</accession>
<dbReference type="RefSeq" id="WP_382210357.1">
    <property type="nucleotide sequence ID" value="NZ_JBHSZH010000005.1"/>
</dbReference>
<protein>
    <submittedName>
        <fullName evidence="2">Uncharacterized protein</fullName>
    </submittedName>
</protein>
<organism evidence="2 3">
    <name type="scientific">Halorussus caseinilyticus</name>
    <dbReference type="NCBI Taxonomy" id="3034025"/>
    <lineage>
        <taxon>Archaea</taxon>
        <taxon>Methanobacteriati</taxon>
        <taxon>Methanobacteriota</taxon>
        <taxon>Stenosarchaea group</taxon>
        <taxon>Halobacteria</taxon>
        <taxon>Halobacteriales</taxon>
        <taxon>Haladaptataceae</taxon>
        <taxon>Halorussus</taxon>
    </lineage>
</organism>
<comment type="caution">
    <text evidence="2">The sequence shown here is derived from an EMBL/GenBank/DDBJ whole genome shotgun (WGS) entry which is preliminary data.</text>
</comment>
<dbReference type="Proteomes" id="UP001596407">
    <property type="component" value="Unassembled WGS sequence"/>
</dbReference>
<evidence type="ECO:0000256" key="1">
    <source>
        <dbReference type="SAM" id="MobiDB-lite"/>
    </source>
</evidence>
<feature type="region of interest" description="Disordered" evidence="1">
    <location>
        <begin position="71"/>
        <end position="92"/>
    </location>
</feature>
<keyword evidence="3" id="KW-1185">Reference proteome</keyword>